<accession>A0A4S2H407</accession>
<comment type="caution">
    <text evidence="5">The sequence shown here is derived from an EMBL/GenBank/DDBJ whole genome shotgun (WGS) entry which is preliminary data.</text>
</comment>
<dbReference type="Pfam" id="PF06147">
    <property type="entry name" value="DUF968"/>
    <property type="match status" value="1"/>
</dbReference>
<dbReference type="AlphaFoldDB" id="A0A4S2H407"/>
<dbReference type="Gene3D" id="3.30.390.80">
    <property type="entry name" value="DNA repair protein Rad52/59/22"/>
    <property type="match status" value="1"/>
</dbReference>
<evidence type="ECO:0000256" key="1">
    <source>
        <dbReference type="ARBA" id="ARBA00006638"/>
    </source>
</evidence>
<keyword evidence="6" id="KW-1185">Reference proteome</keyword>
<evidence type="ECO:0000256" key="4">
    <source>
        <dbReference type="SAM" id="MobiDB-lite"/>
    </source>
</evidence>
<proteinExistence type="inferred from homology"/>
<evidence type="ECO:0000256" key="3">
    <source>
        <dbReference type="ARBA" id="ARBA00023204"/>
    </source>
</evidence>
<dbReference type="Gene3D" id="3.30.40.190">
    <property type="match status" value="1"/>
</dbReference>
<dbReference type="Proteomes" id="UP000308054">
    <property type="component" value="Unassembled WGS sequence"/>
</dbReference>
<reference evidence="5 6" key="1">
    <citation type="journal article" date="2017" name="Int. J. Syst. Evol. Microbiol.">
        <title>Marinicauda algicola sp. nov., isolated from a marine red alga Rhodosorus marinus.</title>
        <authorList>
            <person name="Jeong S.E."/>
            <person name="Jeon S.H."/>
            <person name="Chun B.H."/>
            <person name="Kim D.W."/>
            <person name="Jeon C.O."/>
        </authorList>
    </citation>
    <scope>NUCLEOTIDE SEQUENCE [LARGE SCALE GENOMIC DNA]</scope>
    <source>
        <strain evidence="5 6">JCM 31718</strain>
    </source>
</reference>
<evidence type="ECO:0000313" key="5">
    <source>
        <dbReference type="EMBL" id="TGY90326.1"/>
    </source>
</evidence>
<comment type="similarity">
    <text evidence="1">Belongs to the RAD52 family.</text>
</comment>
<gene>
    <name evidence="5" type="ORF">E5163_04150</name>
</gene>
<sequence length="305" mass="33179">MSFDQKTQRALRRAGSAHIDPNGGPAEAWRAMEEANRLFGADGWSREVLEMRCAATREREGVVTTAYVAKVRVSLGSAPFRDGHGCGEGRGDTPFEAHNKGLKAAELDATLRALATFGKPFGLGVLGHRGQEKRSAGRSRKAEGSAEHATGQAGQDTDREGDDPPGENQSDPEPAESEAKPNRSGQANETGTVWAKDIVRADDEGGAFFLPKQRRLRAPAHLAHVRSQPCLVCGRSPADAHHLRFMQPRAMAKKVSDEFTVPLCRRHHDLVHRDPDEPGWWAAHGIDPVLIAQELWDESTGTVPV</sequence>
<dbReference type="InterPro" id="IPR042525">
    <property type="entry name" value="Rad52_Rad59_Rad22_sf"/>
</dbReference>
<dbReference type="InterPro" id="IPR041247">
    <property type="entry name" value="Rad52_fam"/>
</dbReference>
<feature type="region of interest" description="Disordered" evidence="4">
    <location>
        <begin position="122"/>
        <end position="193"/>
    </location>
</feature>
<dbReference type="InterPro" id="IPR010373">
    <property type="entry name" value="DUF968"/>
</dbReference>
<organism evidence="5 6">
    <name type="scientific">Marinicauda algicola</name>
    <dbReference type="NCBI Taxonomy" id="2029849"/>
    <lineage>
        <taxon>Bacteria</taxon>
        <taxon>Pseudomonadati</taxon>
        <taxon>Pseudomonadota</taxon>
        <taxon>Alphaproteobacteria</taxon>
        <taxon>Maricaulales</taxon>
        <taxon>Maricaulaceae</taxon>
        <taxon>Marinicauda</taxon>
    </lineage>
</organism>
<name>A0A4S2H407_9PROT</name>
<dbReference type="RefSeq" id="WP_135994824.1">
    <property type="nucleotide sequence ID" value="NZ_CP071057.1"/>
</dbReference>
<dbReference type="Pfam" id="PF04098">
    <property type="entry name" value="Rad52_Rad22"/>
    <property type="match status" value="1"/>
</dbReference>
<dbReference type="GO" id="GO:0006310">
    <property type="term" value="P:DNA recombination"/>
    <property type="evidence" value="ECO:0007669"/>
    <property type="project" value="UniProtKB-ARBA"/>
</dbReference>
<evidence type="ECO:0000313" key="6">
    <source>
        <dbReference type="Proteomes" id="UP000308054"/>
    </source>
</evidence>
<feature type="compositionally biased region" description="Basic and acidic residues" evidence="4">
    <location>
        <begin position="129"/>
        <end position="146"/>
    </location>
</feature>
<dbReference type="GO" id="GO:0006302">
    <property type="term" value="P:double-strand break repair"/>
    <property type="evidence" value="ECO:0007669"/>
    <property type="project" value="UniProtKB-ARBA"/>
</dbReference>
<dbReference type="SUPFAM" id="SSF54768">
    <property type="entry name" value="dsRNA-binding domain-like"/>
    <property type="match status" value="1"/>
</dbReference>
<keyword evidence="2" id="KW-0227">DNA damage</keyword>
<evidence type="ECO:0000256" key="2">
    <source>
        <dbReference type="ARBA" id="ARBA00022763"/>
    </source>
</evidence>
<dbReference type="EMBL" id="SRXW01000001">
    <property type="protein sequence ID" value="TGY90326.1"/>
    <property type="molecule type" value="Genomic_DNA"/>
</dbReference>
<protein>
    <submittedName>
        <fullName evidence="5">DUF968 domain-containing protein</fullName>
    </submittedName>
</protein>
<keyword evidence="3" id="KW-0234">DNA repair</keyword>
<feature type="region of interest" description="Disordered" evidence="4">
    <location>
        <begin position="1"/>
        <end position="24"/>
    </location>
</feature>